<dbReference type="PROSITE" id="PS51257">
    <property type="entry name" value="PROKAR_LIPOPROTEIN"/>
    <property type="match status" value="1"/>
</dbReference>
<feature type="region of interest" description="Disordered" evidence="6">
    <location>
        <begin position="16"/>
        <end position="65"/>
    </location>
</feature>
<dbReference type="EMBL" id="FMZE01000003">
    <property type="protein sequence ID" value="SDC68583.1"/>
    <property type="molecule type" value="Genomic_DNA"/>
</dbReference>
<evidence type="ECO:0000256" key="7">
    <source>
        <dbReference type="SAM" id="SignalP"/>
    </source>
</evidence>
<evidence type="ECO:0000256" key="2">
    <source>
        <dbReference type="ARBA" id="ARBA00005336"/>
    </source>
</evidence>
<dbReference type="SUPFAM" id="SSF51445">
    <property type="entry name" value="(Trans)glycosidases"/>
    <property type="match status" value="1"/>
</dbReference>
<evidence type="ECO:0000256" key="4">
    <source>
        <dbReference type="ARBA" id="ARBA00022801"/>
    </source>
</evidence>
<accession>A0A222VYG1</accession>
<dbReference type="InterPro" id="IPR050226">
    <property type="entry name" value="NagZ_Beta-hexosaminidase"/>
</dbReference>
<dbReference type="EC" id="3.2.1.52" evidence="3"/>
<comment type="catalytic activity">
    <reaction evidence="1">
        <text>Hydrolysis of terminal non-reducing N-acetyl-D-hexosamine residues in N-acetyl-beta-D-hexosaminides.</text>
        <dbReference type="EC" id="3.2.1.52"/>
    </reaction>
</comment>
<keyword evidence="5" id="KW-0326">Glycosidase</keyword>
<dbReference type="AlphaFoldDB" id="A0A222VYG1"/>
<reference evidence="8 9" key="1">
    <citation type="submission" date="2016-10" db="EMBL/GenBank/DDBJ databases">
        <authorList>
            <person name="de Groot N.N."/>
        </authorList>
    </citation>
    <scope>NUCLEOTIDE SEQUENCE [LARGE SCALE GENOMIC DNA]</scope>
    <source>
        <strain evidence="8 9">CGMCC 4.5506</strain>
    </source>
</reference>
<dbReference type="RefSeq" id="WP_091801409.1">
    <property type="nucleotide sequence ID" value="NZ_CP016353.1"/>
</dbReference>
<dbReference type="OrthoDB" id="9805821at2"/>
<dbReference type="InterPro" id="IPR001764">
    <property type="entry name" value="Glyco_hydro_3_N"/>
</dbReference>
<dbReference type="PANTHER" id="PTHR30480">
    <property type="entry name" value="BETA-HEXOSAMINIDASE-RELATED"/>
    <property type="match status" value="1"/>
</dbReference>
<dbReference type="GO" id="GO:0009254">
    <property type="term" value="P:peptidoglycan turnover"/>
    <property type="evidence" value="ECO:0007669"/>
    <property type="project" value="TreeGrafter"/>
</dbReference>
<evidence type="ECO:0000256" key="5">
    <source>
        <dbReference type="ARBA" id="ARBA00023295"/>
    </source>
</evidence>
<dbReference type="STRING" id="530584.SAMN05421630_103191"/>
<keyword evidence="4" id="KW-0378">Hydrolase</keyword>
<sequence length="384" mass="39590">MKRLLMAAAMVGLVATGCSSTGSGEDPPPQEPPEQSGSVGSSAAPEESTQPPRGPDCTSTVDGMSPRERVAQLVVVGVDASDPAGAVSLVGNEQVGGIFIGGNATALLSDNVLAGVHDAARVPVSVAIDDEGGRVQRIDELDGDLPSARDMAATMTPDEVRDVAEERGKAMAARGVTVDYAPDVDLTDEPAGMAIGDRSFSADPDVAREYAQAFAEGLAAAGIEPVLKHFPGHGNASGDSHTGAVTTPNLPQLREHDLKPYENIEEYGDVGVMVGHLTVPDLTGDEPASIAAPAYELLRDDYGFSGPVVTDDLGAMRAITDRYSLPDAVLKALQAGADQALWSSGGQVGPVLDRLESAVATGELSQQRVSESLDRVLRAKNACG</sequence>
<feature type="signal peptide" evidence="7">
    <location>
        <begin position="1"/>
        <end position="24"/>
    </location>
</feature>
<feature type="compositionally biased region" description="Polar residues" evidence="6">
    <location>
        <begin position="47"/>
        <end position="62"/>
    </location>
</feature>
<dbReference type="Gene3D" id="3.20.20.300">
    <property type="entry name" value="Glycoside hydrolase, family 3, N-terminal domain"/>
    <property type="match status" value="1"/>
</dbReference>
<evidence type="ECO:0000256" key="6">
    <source>
        <dbReference type="SAM" id="MobiDB-lite"/>
    </source>
</evidence>
<dbReference type="GO" id="GO:0004563">
    <property type="term" value="F:beta-N-acetylhexosaminidase activity"/>
    <property type="evidence" value="ECO:0007669"/>
    <property type="project" value="UniProtKB-EC"/>
</dbReference>
<evidence type="ECO:0000313" key="9">
    <source>
        <dbReference type="Proteomes" id="UP000199494"/>
    </source>
</evidence>
<keyword evidence="7" id="KW-0732">Signal</keyword>
<comment type="similarity">
    <text evidence="2">Belongs to the glycosyl hydrolase 3 family.</text>
</comment>
<dbReference type="Pfam" id="PF00933">
    <property type="entry name" value="Glyco_hydro_3"/>
    <property type="match status" value="1"/>
</dbReference>
<protein>
    <recommendedName>
        <fullName evidence="3">beta-N-acetylhexosaminidase</fullName>
        <ecNumber evidence="3">3.2.1.52</ecNumber>
    </recommendedName>
</protein>
<evidence type="ECO:0000256" key="1">
    <source>
        <dbReference type="ARBA" id="ARBA00001231"/>
    </source>
</evidence>
<evidence type="ECO:0000313" key="8">
    <source>
        <dbReference type="EMBL" id="SDC68583.1"/>
    </source>
</evidence>
<dbReference type="InterPro" id="IPR036962">
    <property type="entry name" value="Glyco_hydro_3_N_sf"/>
</dbReference>
<dbReference type="InterPro" id="IPR017853">
    <property type="entry name" value="GH"/>
</dbReference>
<dbReference type="PANTHER" id="PTHR30480:SF13">
    <property type="entry name" value="BETA-HEXOSAMINIDASE"/>
    <property type="match status" value="1"/>
</dbReference>
<proteinExistence type="inferred from homology"/>
<feature type="chain" id="PRO_5043354904" description="beta-N-acetylhexosaminidase" evidence="7">
    <location>
        <begin position="25"/>
        <end position="384"/>
    </location>
</feature>
<organism evidence="8 9">
    <name type="scientific">Prauserella marina</name>
    <dbReference type="NCBI Taxonomy" id="530584"/>
    <lineage>
        <taxon>Bacteria</taxon>
        <taxon>Bacillati</taxon>
        <taxon>Actinomycetota</taxon>
        <taxon>Actinomycetes</taxon>
        <taxon>Pseudonocardiales</taxon>
        <taxon>Pseudonocardiaceae</taxon>
        <taxon>Prauserella</taxon>
    </lineage>
</organism>
<dbReference type="Proteomes" id="UP000199494">
    <property type="component" value="Unassembled WGS sequence"/>
</dbReference>
<evidence type="ECO:0000256" key="3">
    <source>
        <dbReference type="ARBA" id="ARBA00012663"/>
    </source>
</evidence>
<keyword evidence="9" id="KW-1185">Reference proteome</keyword>
<dbReference type="GO" id="GO:0005975">
    <property type="term" value="P:carbohydrate metabolic process"/>
    <property type="evidence" value="ECO:0007669"/>
    <property type="project" value="InterPro"/>
</dbReference>
<name>A0A222VYG1_9PSEU</name>
<gene>
    <name evidence="8" type="ORF">SAMN05421630_103191</name>
</gene>
<dbReference type="KEGG" id="pmad:BAY61_01195"/>